<gene>
    <name evidence="7" type="ORF">ACFPOD_05875</name>
</gene>
<dbReference type="Proteomes" id="UP001596107">
    <property type="component" value="Unassembled WGS sequence"/>
</dbReference>
<evidence type="ECO:0000256" key="1">
    <source>
        <dbReference type="ARBA" id="ARBA00004141"/>
    </source>
</evidence>
<protein>
    <submittedName>
        <fullName evidence="7">MATE family efflux transporter</fullName>
    </submittedName>
</protein>
<feature type="transmembrane region" description="Helical" evidence="6">
    <location>
        <begin position="250"/>
        <end position="268"/>
    </location>
</feature>
<feature type="transmembrane region" description="Helical" evidence="6">
    <location>
        <begin position="103"/>
        <end position="128"/>
    </location>
</feature>
<feature type="transmembrane region" description="Helical" evidence="6">
    <location>
        <begin position="274"/>
        <end position="293"/>
    </location>
</feature>
<dbReference type="EMBL" id="JBHSNB010000001">
    <property type="protein sequence ID" value="MFC5584630.1"/>
    <property type="molecule type" value="Genomic_DNA"/>
</dbReference>
<proteinExistence type="inferred from homology"/>
<evidence type="ECO:0000313" key="7">
    <source>
        <dbReference type="EMBL" id="MFC5584630.1"/>
    </source>
</evidence>
<feature type="transmembrane region" description="Helical" evidence="6">
    <location>
        <begin position="420"/>
        <end position="438"/>
    </location>
</feature>
<dbReference type="InterPro" id="IPR044644">
    <property type="entry name" value="DinF-like"/>
</dbReference>
<comment type="subcellular location">
    <subcellularLocation>
        <location evidence="1">Membrane</location>
        <topology evidence="1">Multi-pass membrane protein</topology>
    </subcellularLocation>
</comment>
<organism evidence="7 8">
    <name type="scientific">Nitratireductor kimnyeongensis</name>
    <dbReference type="NCBI Taxonomy" id="430679"/>
    <lineage>
        <taxon>Bacteria</taxon>
        <taxon>Pseudomonadati</taxon>
        <taxon>Pseudomonadota</taxon>
        <taxon>Alphaproteobacteria</taxon>
        <taxon>Hyphomicrobiales</taxon>
        <taxon>Phyllobacteriaceae</taxon>
        <taxon>Nitratireductor</taxon>
    </lineage>
</organism>
<dbReference type="PANTHER" id="PTHR42893:SF46">
    <property type="entry name" value="PROTEIN DETOXIFICATION 44, CHLOROPLASTIC"/>
    <property type="match status" value="1"/>
</dbReference>
<reference evidence="8" key="1">
    <citation type="journal article" date="2019" name="Int. J. Syst. Evol. Microbiol.">
        <title>The Global Catalogue of Microorganisms (GCM) 10K type strain sequencing project: providing services to taxonomists for standard genome sequencing and annotation.</title>
        <authorList>
            <consortium name="The Broad Institute Genomics Platform"/>
            <consortium name="The Broad Institute Genome Sequencing Center for Infectious Disease"/>
            <person name="Wu L."/>
            <person name="Ma J."/>
        </authorList>
    </citation>
    <scope>NUCLEOTIDE SEQUENCE [LARGE SCALE GENOMIC DNA]</scope>
    <source>
        <strain evidence="8">JCM 3366</strain>
    </source>
</reference>
<feature type="transmembrane region" description="Helical" evidence="6">
    <location>
        <begin position="20"/>
        <end position="41"/>
    </location>
</feature>
<accession>A0ABW0T852</accession>
<evidence type="ECO:0000256" key="2">
    <source>
        <dbReference type="ARBA" id="ARBA00010199"/>
    </source>
</evidence>
<evidence type="ECO:0000256" key="4">
    <source>
        <dbReference type="ARBA" id="ARBA00022989"/>
    </source>
</evidence>
<dbReference type="InterPro" id="IPR002528">
    <property type="entry name" value="MATE_fam"/>
</dbReference>
<evidence type="ECO:0000256" key="5">
    <source>
        <dbReference type="ARBA" id="ARBA00023136"/>
    </source>
</evidence>
<feature type="transmembrane region" description="Helical" evidence="6">
    <location>
        <begin position="395"/>
        <end position="414"/>
    </location>
</feature>
<dbReference type="PANTHER" id="PTHR42893">
    <property type="entry name" value="PROTEIN DETOXIFICATION 44, CHLOROPLASTIC-RELATED"/>
    <property type="match status" value="1"/>
</dbReference>
<keyword evidence="3 6" id="KW-0812">Transmembrane</keyword>
<evidence type="ECO:0000256" key="3">
    <source>
        <dbReference type="ARBA" id="ARBA00022692"/>
    </source>
</evidence>
<comment type="similarity">
    <text evidence="2">Belongs to the multi antimicrobial extrusion (MATE) (TC 2.A.66.1) family.</text>
</comment>
<feature type="transmembrane region" description="Helical" evidence="6">
    <location>
        <begin position="199"/>
        <end position="220"/>
    </location>
</feature>
<comment type="caution">
    <text evidence="7">The sequence shown here is derived from an EMBL/GenBank/DDBJ whole genome shotgun (WGS) entry which is preliminary data.</text>
</comment>
<dbReference type="Pfam" id="PF01554">
    <property type="entry name" value="MatE"/>
    <property type="match status" value="2"/>
</dbReference>
<name>A0ABW0T852_9HYPH</name>
<feature type="transmembrane region" description="Helical" evidence="6">
    <location>
        <begin position="170"/>
        <end position="193"/>
    </location>
</feature>
<sequence length="448" mass="47944">MDHAQPQTRVTHPFQVTNRLVLSIALPMTLAYLTTPLLGIADTAIVGQYGDAALLGGLAAGAIVFDVVFTTFNFLRSGTTGLVAQAYGQANALEEQAVLWRALLVALVAGLLVVLAGPLIIAGGAYFMDAGPEVTAAMRAYVAIRIFAAPISLINYAILGYVLGRGEGALGLVLQVILNGTNIALSMYLALSLGWGIEGVAWGTVAGEAIGMLAGLAWLARRFRQGPRVSPRWIFDTHQIVRMVAMNRDIMIRSFSLLAAFALFTRQGAQFGTVTLAANAVLLNFFLVAGYFLDGTATAAEQLSGRAVGARYLPAFVRSVRLTMAWGFGFALLMSLFFLLAGEALIAFITTAQEVRAAASAFLPWAALISISGVLAFQMDGVFIGATWSRDMRNMMLLSFAAYLVCLFVLTRAFGNHGLWAAFHVLLLVRGVSLFAIIPSRMRKTFAE</sequence>
<dbReference type="NCBIfam" id="TIGR00797">
    <property type="entry name" value="matE"/>
    <property type="match status" value="1"/>
</dbReference>
<feature type="transmembrane region" description="Helical" evidence="6">
    <location>
        <begin position="53"/>
        <end position="75"/>
    </location>
</feature>
<feature type="transmembrane region" description="Helical" evidence="6">
    <location>
        <begin position="140"/>
        <end position="163"/>
    </location>
</feature>
<keyword evidence="4 6" id="KW-1133">Transmembrane helix</keyword>
<keyword evidence="5 6" id="KW-0472">Membrane</keyword>
<feature type="transmembrane region" description="Helical" evidence="6">
    <location>
        <begin position="325"/>
        <end position="350"/>
    </location>
</feature>
<dbReference type="CDD" id="cd13136">
    <property type="entry name" value="MATE_DinF_like"/>
    <property type="match status" value="1"/>
</dbReference>
<evidence type="ECO:0000313" key="8">
    <source>
        <dbReference type="Proteomes" id="UP001596107"/>
    </source>
</evidence>
<feature type="transmembrane region" description="Helical" evidence="6">
    <location>
        <begin position="362"/>
        <end position="383"/>
    </location>
</feature>
<dbReference type="RefSeq" id="WP_223019590.1">
    <property type="nucleotide sequence ID" value="NZ_CP078143.1"/>
</dbReference>
<evidence type="ECO:0000256" key="6">
    <source>
        <dbReference type="SAM" id="Phobius"/>
    </source>
</evidence>
<keyword evidence="8" id="KW-1185">Reference proteome</keyword>